<sequence length="511" mass="57710">MRRLALKSSSAKKQLSESRKSILAVERQMTHGQIQEFQKLNRIFKTNLSSSKWQGGQEADPEDVEYDLEEQDIIDATSRHSKSISDHTTVTPGRKQQQSSYNNNPSMSQLPNVSAIYQDSLMMEESKVGRQRPSISAGRQSKTPKSSGKKQKSSKSSPYQQVHQFDITQNLVISKEAMNTIKRKMGDLARELAQNDEIGLDEATLVKFFESKTDKLLQTAAANKFTFDQISGRSKHSCWSRLSGADNNLSINESSRVLLSGGRMPPSRQAANYPHQSETFMNQKQQHNTSLSPSRVGLKPSARFRKGSESQRSRKSSKRENKGTTIRSRSSSKNMTQFSKEFKDTFAQRELINNLSQFSQSHDNRREVQEHKGSKKRHSRKASSNQNSRILKAYGCSSNRNKSGKSAVSRKSSNSALSHNYQRKSIDNRLASNSVISENRKSNNKKVKNSSTSKERNQKTNRSISQQRLSHQLPPQSIPTCSLMNNSRLAYPVSTPSKQILPQEYSNINKQ</sequence>
<feature type="compositionally biased region" description="Polar residues" evidence="1">
    <location>
        <begin position="281"/>
        <end position="293"/>
    </location>
</feature>
<protein>
    <submittedName>
        <fullName evidence="2">Uncharacterized protein</fullName>
    </submittedName>
</protein>
<proteinExistence type="predicted"/>
<comment type="caution">
    <text evidence="2">The sequence shown here is derived from an EMBL/GenBank/DDBJ whole genome shotgun (WGS) entry which is preliminary data.</text>
</comment>
<feature type="compositionally biased region" description="Basic and acidic residues" evidence="1">
    <location>
        <begin position="362"/>
        <end position="372"/>
    </location>
</feature>
<feature type="compositionally biased region" description="Polar residues" evidence="1">
    <location>
        <begin position="460"/>
        <end position="483"/>
    </location>
</feature>
<gene>
    <name evidence="2" type="ORF">FGO68_gene8077</name>
</gene>
<dbReference type="OrthoDB" id="10692204at2759"/>
<feature type="region of interest" description="Disordered" evidence="1">
    <location>
        <begin position="125"/>
        <end position="161"/>
    </location>
</feature>
<feature type="region of interest" description="Disordered" evidence="1">
    <location>
        <begin position="281"/>
        <end position="337"/>
    </location>
</feature>
<accession>A0A8J8NER2</accession>
<keyword evidence="3" id="KW-1185">Reference proteome</keyword>
<feature type="compositionally biased region" description="Basic and acidic residues" evidence="1">
    <location>
        <begin position="306"/>
        <end position="322"/>
    </location>
</feature>
<feature type="region of interest" description="Disordered" evidence="1">
    <location>
        <begin position="48"/>
        <end position="110"/>
    </location>
</feature>
<evidence type="ECO:0000313" key="2">
    <source>
        <dbReference type="EMBL" id="TNV73632.1"/>
    </source>
</evidence>
<feature type="compositionally biased region" description="Polar residues" evidence="1">
    <location>
        <begin position="396"/>
        <end position="420"/>
    </location>
</feature>
<feature type="region of interest" description="Disordered" evidence="1">
    <location>
        <begin position="355"/>
        <end position="483"/>
    </location>
</feature>
<evidence type="ECO:0000256" key="1">
    <source>
        <dbReference type="SAM" id="MobiDB-lite"/>
    </source>
</evidence>
<evidence type="ECO:0000313" key="3">
    <source>
        <dbReference type="Proteomes" id="UP000785679"/>
    </source>
</evidence>
<dbReference type="Proteomes" id="UP000785679">
    <property type="component" value="Unassembled WGS sequence"/>
</dbReference>
<name>A0A8J8NER2_HALGN</name>
<feature type="compositionally biased region" description="Acidic residues" evidence="1">
    <location>
        <begin position="59"/>
        <end position="73"/>
    </location>
</feature>
<feature type="compositionally biased region" description="Polar residues" evidence="1">
    <location>
        <begin position="86"/>
        <end position="110"/>
    </location>
</feature>
<organism evidence="2 3">
    <name type="scientific">Halteria grandinella</name>
    <dbReference type="NCBI Taxonomy" id="5974"/>
    <lineage>
        <taxon>Eukaryota</taxon>
        <taxon>Sar</taxon>
        <taxon>Alveolata</taxon>
        <taxon>Ciliophora</taxon>
        <taxon>Intramacronucleata</taxon>
        <taxon>Spirotrichea</taxon>
        <taxon>Stichotrichia</taxon>
        <taxon>Sporadotrichida</taxon>
        <taxon>Halteriidae</taxon>
        <taxon>Halteria</taxon>
    </lineage>
</organism>
<reference evidence="2" key="1">
    <citation type="submission" date="2019-06" db="EMBL/GenBank/DDBJ databases">
        <authorList>
            <person name="Zheng W."/>
        </authorList>
    </citation>
    <scope>NUCLEOTIDE SEQUENCE</scope>
    <source>
        <strain evidence="2">QDHG01</strain>
    </source>
</reference>
<dbReference type="EMBL" id="RRYP01018449">
    <property type="protein sequence ID" value="TNV73632.1"/>
    <property type="molecule type" value="Genomic_DNA"/>
</dbReference>
<dbReference type="AlphaFoldDB" id="A0A8J8NER2"/>
<feature type="compositionally biased region" description="Polar residues" evidence="1">
    <location>
        <begin position="324"/>
        <end position="337"/>
    </location>
</feature>